<reference evidence="2" key="1">
    <citation type="journal article" date="2019" name="Int. J. Syst. Evol. Microbiol.">
        <title>The Global Catalogue of Microorganisms (GCM) 10K type strain sequencing project: providing services to taxonomists for standard genome sequencing and annotation.</title>
        <authorList>
            <consortium name="The Broad Institute Genomics Platform"/>
            <consortium name="The Broad Institute Genome Sequencing Center for Infectious Disease"/>
            <person name="Wu L."/>
            <person name="Ma J."/>
        </authorList>
    </citation>
    <scope>NUCLEOTIDE SEQUENCE [LARGE SCALE GENOMIC DNA]</scope>
    <source>
        <strain evidence="2">CGMCC 1.7656</strain>
    </source>
</reference>
<dbReference type="Gene3D" id="2.40.160.10">
    <property type="entry name" value="Porin"/>
    <property type="match status" value="1"/>
</dbReference>
<evidence type="ECO:0008006" key="3">
    <source>
        <dbReference type="Google" id="ProtNLM"/>
    </source>
</evidence>
<dbReference type="Proteomes" id="UP000620064">
    <property type="component" value="Unassembled WGS sequence"/>
</dbReference>
<accession>A0ABQ2NG86</accession>
<dbReference type="InterPro" id="IPR023614">
    <property type="entry name" value="Porin_dom_sf"/>
</dbReference>
<organism evidence="1 2">
    <name type="scientific">Cloacibacterium rupense</name>
    <dbReference type="NCBI Taxonomy" id="517423"/>
    <lineage>
        <taxon>Bacteria</taxon>
        <taxon>Pseudomonadati</taxon>
        <taxon>Bacteroidota</taxon>
        <taxon>Flavobacteriia</taxon>
        <taxon>Flavobacteriales</taxon>
        <taxon>Weeksellaceae</taxon>
    </lineage>
</organism>
<name>A0ABQ2NG86_9FLAO</name>
<keyword evidence="2" id="KW-1185">Reference proteome</keyword>
<evidence type="ECO:0000313" key="1">
    <source>
        <dbReference type="EMBL" id="GGP01530.1"/>
    </source>
</evidence>
<evidence type="ECO:0000313" key="2">
    <source>
        <dbReference type="Proteomes" id="UP000620064"/>
    </source>
</evidence>
<protein>
    <recommendedName>
        <fullName evidence="3">Phosphate-selective porin O and P</fullName>
    </recommendedName>
</protein>
<dbReference type="EMBL" id="BMLV01000001">
    <property type="protein sequence ID" value="GGP01530.1"/>
    <property type="molecule type" value="Genomic_DNA"/>
</dbReference>
<comment type="caution">
    <text evidence="1">The sequence shown here is derived from an EMBL/GenBank/DDBJ whole genome shotgun (WGS) entry which is preliminary data.</text>
</comment>
<proteinExistence type="predicted"/>
<gene>
    <name evidence="1" type="ORF">GCM10010992_02280</name>
</gene>
<sequence length="381" mass="43206">MKNMLKPILTSFFSLSLVALISGQEKKDTLKIETPKVKEFKIFNKKATIGALLVGDYANSLTKEVDMNGKHNPSGANNGFYLVYFRVNGKFAINDQLSAQILVNFADFKSDPKNKVLEIAALKWTPSTYFNLQVGQFRPYFGLEDMFPAEILKSYTWSNQYSLLGKSNWESFQIGAAVSGSLIKKKIPLRYYYTFYNGNGKNQLQDNDNSKNHAIRLEYDILPKLQIGINEALTKVEGQNADMFGADITFNTKLSKLWNAGFNSEFKYGTNISAFSAATLAGKTISNYKMTGFYIIPFISRTINENNKSFIEFTCRYEYLEDVNKNGNIGRFYTPMLSYVIGDDYTSKVSLVGVISDYSKDIINTNQYSSSLLLLQYQIRF</sequence>